<dbReference type="STRING" id="857293.CAAU_1804"/>
<evidence type="ECO:0000313" key="1">
    <source>
        <dbReference type="EMBL" id="CCJ33888.1"/>
    </source>
</evidence>
<keyword evidence="2" id="KW-1185">Reference proteome</keyword>
<dbReference type="RefSeq" id="WP_008909146.1">
    <property type="nucleotide sequence ID" value="NZ_CAKP01000096.1"/>
</dbReference>
<protein>
    <submittedName>
        <fullName evidence="1">Uncharacterized protein</fullName>
    </submittedName>
</protein>
<comment type="caution">
    <text evidence="1">The sequence shown here is derived from an EMBL/GenBank/DDBJ whole genome shotgun (WGS) entry which is preliminary data.</text>
</comment>
<dbReference type="Proteomes" id="UP000007652">
    <property type="component" value="Unassembled WGS sequence"/>
</dbReference>
<reference evidence="1 2" key="1">
    <citation type="journal article" date="2011" name="J. Bacteriol.">
        <title>Draft genome sequence of Caloramator australicus strain RC3T, a thermoanaerobe from the Great Artesian Basin of Australia.</title>
        <authorList>
            <person name="Ogg C.D."/>
            <person name="Patel B.K.C."/>
        </authorList>
    </citation>
    <scope>NUCLEOTIDE SEQUENCE [LARGE SCALE GENOMIC DNA]</scope>
    <source>
        <strain evidence="1 2">RC3</strain>
    </source>
</reference>
<dbReference type="OrthoDB" id="1957299at2"/>
<organism evidence="1 2">
    <name type="scientific">Caloramator australicus RC3</name>
    <dbReference type="NCBI Taxonomy" id="857293"/>
    <lineage>
        <taxon>Bacteria</taxon>
        <taxon>Bacillati</taxon>
        <taxon>Bacillota</taxon>
        <taxon>Clostridia</taxon>
        <taxon>Eubacteriales</taxon>
        <taxon>Clostridiaceae</taxon>
        <taxon>Caloramator</taxon>
    </lineage>
</organism>
<name>I7LJR9_9CLOT</name>
<evidence type="ECO:0000313" key="2">
    <source>
        <dbReference type="Proteomes" id="UP000007652"/>
    </source>
</evidence>
<sequence length="88" mass="10343">MSHERKDKKDMSDEFKNIPDLVPEEFNLENFLSGIDQQKIFQLINTISQNLNKRDKRIEVLSMLKEFLPEERCKIVDMFITALGGKVN</sequence>
<accession>I7LJR9</accession>
<dbReference type="AlphaFoldDB" id="I7LJR9"/>
<gene>
    <name evidence="1" type="ORF">CAAU_1804</name>
</gene>
<proteinExistence type="predicted"/>
<dbReference type="EMBL" id="CAKP01000096">
    <property type="protein sequence ID" value="CCJ33888.1"/>
    <property type="molecule type" value="Genomic_DNA"/>
</dbReference>